<keyword evidence="4" id="KW-0560">Oxidoreductase</keyword>
<evidence type="ECO:0000256" key="4">
    <source>
        <dbReference type="ARBA" id="ARBA00023002"/>
    </source>
</evidence>
<dbReference type="InterPro" id="IPR050315">
    <property type="entry name" value="FAD-oxidoreductase_2"/>
</dbReference>
<keyword evidence="2" id="KW-0285">Flavoprotein</keyword>
<dbReference type="Gene3D" id="3.90.700.10">
    <property type="entry name" value="Succinate dehydrogenase/fumarate reductase flavoprotein, catalytic domain"/>
    <property type="match status" value="1"/>
</dbReference>
<reference evidence="7" key="1">
    <citation type="submission" date="2023-10" db="EMBL/GenBank/DDBJ databases">
        <authorList>
            <person name="Chen Y."/>
            <person name="Shah S."/>
            <person name="Dougan E. K."/>
            <person name="Thang M."/>
            <person name="Chan C."/>
        </authorList>
    </citation>
    <scope>NUCLEOTIDE SEQUENCE [LARGE SCALE GENOMIC DNA]</scope>
</reference>
<dbReference type="InterPro" id="IPR027477">
    <property type="entry name" value="Succ_DH/fumarate_Rdtase_cat_sf"/>
</dbReference>
<gene>
    <name evidence="7" type="ORF">PCOR1329_LOCUS76230</name>
</gene>
<evidence type="ECO:0000256" key="5">
    <source>
        <dbReference type="SAM" id="MobiDB-lite"/>
    </source>
</evidence>
<name>A0ABN9XF92_9DINO</name>
<dbReference type="SUPFAM" id="SSF51905">
    <property type="entry name" value="FAD/NAD(P)-binding domain"/>
    <property type="match status" value="1"/>
</dbReference>
<evidence type="ECO:0000256" key="1">
    <source>
        <dbReference type="ARBA" id="ARBA00001974"/>
    </source>
</evidence>
<comment type="caution">
    <text evidence="7">The sequence shown here is derived from an EMBL/GenBank/DDBJ whole genome shotgun (WGS) entry which is preliminary data.</text>
</comment>
<evidence type="ECO:0000256" key="3">
    <source>
        <dbReference type="ARBA" id="ARBA00022827"/>
    </source>
</evidence>
<feature type="region of interest" description="Disordered" evidence="5">
    <location>
        <begin position="33"/>
        <end position="52"/>
    </location>
</feature>
<comment type="cofactor">
    <cofactor evidence="1">
        <name>FAD</name>
        <dbReference type="ChEBI" id="CHEBI:57692"/>
    </cofactor>
</comment>
<evidence type="ECO:0000313" key="7">
    <source>
        <dbReference type="EMBL" id="CAK0898331.1"/>
    </source>
</evidence>
<dbReference type="Proteomes" id="UP001189429">
    <property type="component" value="Unassembled WGS sequence"/>
</dbReference>
<protein>
    <recommendedName>
        <fullName evidence="6">FAD-dependent oxidoreductase 2 FAD-binding domain-containing protein</fullName>
    </recommendedName>
</protein>
<organism evidence="7 8">
    <name type="scientific">Prorocentrum cordatum</name>
    <dbReference type="NCBI Taxonomy" id="2364126"/>
    <lineage>
        <taxon>Eukaryota</taxon>
        <taxon>Sar</taxon>
        <taxon>Alveolata</taxon>
        <taxon>Dinophyceae</taxon>
        <taxon>Prorocentrales</taxon>
        <taxon>Prorocentraceae</taxon>
        <taxon>Prorocentrum</taxon>
    </lineage>
</organism>
<dbReference type="InterPro" id="IPR036188">
    <property type="entry name" value="FAD/NAD-bd_sf"/>
</dbReference>
<feature type="domain" description="FAD-dependent oxidoreductase 2 FAD-binding" evidence="6">
    <location>
        <begin position="71"/>
        <end position="367"/>
    </location>
</feature>
<feature type="non-terminal residue" evidence="7">
    <location>
        <position position="1"/>
    </location>
</feature>
<dbReference type="SUPFAM" id="SSF56425">
    <property type="entry name" value="Succinate dehydrogenase/fumarate reductase flavoprotein, catalytic domain"/>
    <property type="match status" value="1"/>
</dbReference>
<dbReference type="Pfam" id="PF00890">
    <property type="entry name" value="FAD_binding_2"/>
    <property type="match status" value="1"/>
</dbReference>
<dbReference type="PANTHER" id="PTHR43400:SF7">
    <property type="entry name" value="FAD-DEPENDENT OXIDOREDUCTASE 2 FAD BINDING DOMAIN-CONTAINING PROTEIN"/>
    <property type="match status" value="1"/>
</dbReference>
<keyword evidence="8" id="KW-1185">Reference proteome</keyword>
<keyword evidence="3" id="KW-0274">FAD</keyword>
<dbReference type="Gene3D" id="3.50.50.60">
    <property type="entry name" value="FAD/NAD(P)-binding domain"/>
    <property type="match status" value="1"/>
</dbReference>
<dbReference type="PANTHER" id="PTHR43400">
    <property type="entry name" value="FUMARATE REDUCTASE"/>
    <property type="match status" value="1"/>
</dbReference>
<dbReference type="InterPro" id="IPR003953">
    <property type="entry name" value="FAD-dep_OxRdtase_2_FAD-bd"/>
</dbReference>
<proteinExistence type="predicted"/>
<dbReference type="EMBL" id="CAUYUJ010020460">
    <property type="protein sequence ID" value="CAK0898331.1"/>
    <property type="molecule type" value="Genomic_DNA"/>
</dbReference>
<accession>A0ABN9XF92</accession>
<evidence type="ECO:0000313" key="8">
    <source>
        <dbReference type="Proteomes" id="UP001189429"/>
    </source>
</evidence>
<evidence type="ECO:0000256" key="2">
    <source>
        <dbReference type="ARBA" id="ARBA00022630"/>
    </source>
</evidence>
<evidence type="ECO:0000259" key="6">
    <source>
        <dbReference type="Pfam" id="PF00890"/>
    </source>
</evidence>
<sequence>LWGRGLKNLHGWMTGSGAPVELSRCWRGPDLSCGRRSRQGGKGSPLPRYPAPDSDFLYPGHSRMRMVGPPAGYGQRLQQDLYTAVARQPRIAVRHEAGVLGLATSAGGRVRGVRLAGGEVLEGACVVLATNGFGANKAMVREHLGSSVANGVYLGSPLNTGEALAWAAQLGAATERMGAFQGHASVVAPSGPLVTWGVVVNGAILVNTEGRRFGNELVGYSAYSRSVMAQPGAEAVEVFPEACLAACRGTRFEEVLEAGAMGTFGSVEELCSAHGLPPERLAAAVDEVRRAAGGADGFGRPWPRESPFGGVPGALHAVRVRAALFHTQGGLRCDASQRVLRADGSPIGGLFAAGGTAAGLSGHDALGYLSGNGLLHAVVSGRWAGRAAAGVWCDGVPAPSL</sequence>